<sequence length="69" mass="7560">MRNWSILWGGKIEGPVKKITEMVHLKTATLPRVNRKAAASSRAGSCQLFKWDTTSLSGEMSARTIVANA</sequence>
<name>A0A218VTP7_PUNGR</name>
<dbReference type="Proteomes" id="UP000197138">
    <property type="component" value="Unassembled WGS sequence"/>
</dbReference>
<protein>
    <submittedName>
        <fullName evidence="1">Uncharacterized protein</fullName>
    </submittedName>
</protein>
<evidence type="ECO:0000313" key="2">
    <source>
        <dbReference type="Proteomes" id="UP000197138"/>
    </source>
</evidence>
<organism evidence="1 2">
    <name type="scientific">Punica granatum</name>
    <name type="common">Pomegranate</name>
    <dbReference type="NCBI Taxonomy" id="22663"/>
    <lineage>
        <taxon>Eukaryota</taxon>
        <taxon>Viridiplantae</taxon>
        <taxon>Streptophyta</taxon>
        <taxon>Embryophyta</taxon>
        <taxon>Tracheophyta</taxon>
        <taxon>Spermatophyta</taxon>
        <taxon>Magnoliopsida</taxon>
        <taxon>eudicotyledons</taxon>
        <taxon>Gunneridae</taxon>
        <taxon>Pentapetalae</taxon>
        <taxon>rosids</taxon>
        <taxon>malvids</taxon>
        <taxon>Myrtales</taxon>
        <taxon>Lythraceae</taxon>
        <taxon>Punica</taxon>
    </lineage>
</organism>
<proteinExistence type="predicted"/>
<gene>
    <name evidence="1" type="ORF">CDL15_Pgr006018</name>
</gene>
<dbReference type="EMBL" id="MTKT01005880">
    <property type="protein sequence ID" value="OWM63756.1"/>
    <property type="molecule type" value="Genomic_DNA"/>
</dbReference>
<comment type="caution">
    <text evidence="1">The sequence shown here is derived from an EMBL/GenBank/DDBJ whole genome shotgun (WGS) entry which is preliminary data.</text>
</comment>
<dbReference type="AlphaFoldDB" id="A0A218VTP7"/>
<accession>A0A218VTP7</accession>
<reference evidence="2" key="1">
    <citation type="journal article" date="2017" name="Plant J.">
        <title>The pomegranate (Punica granatum L.) genome and the genomics of punicalagin biosynthesis.</title>
        <authorList>
            <person name="Qin G."/>
            <person name="Xu C."/>
            <person name="Ming R."/>
            <person name="Tang H."/>
            <person name="Guyot R."/>
            <person name="Kramer E.M."/>
            <person name="Hu Y."/>
            <person name="Yi X."/>
            <person name="Qi Y."/>
            <person name="Xu X."/>
            <person name="Gao Z."/>
            <person name="Pan H."/>
            <person name="Jian J."/>
            <person name="Tian Y."/>
            <person name="Yue Z."/>
            <person name="Xu Y."/>
        </authorList>
    </citation>
    <scope>NUCLEOTIDE SEQUENCE [LARGE SCALE GENOMIC DNA]</scope>
    <source>
        <strain evidence="2">cv. Dabenzi</strain>
    </source>
</reference>
<evidence type="ECO:0000313" key="1">
    <source>
        <dbReference type="EMBL" id="OWM63756.1"/>
    </source>
</evidence>